<evidence type="ECO:0000256" key="1">
    <source>
        <dbReference type="SAM" id="MobiDB-lite"/>
    </source>
</evidence>
<proteinExistence type="predicted"/>
<sequence length="109" mass="11984">MPALDNVNEDGTNKSETKTPGKSASVGPATPNMPKADDSVAATGRTLRSSTTSAIVHQLVMLLICLLKRCLPQQQSLFVQVWKMALKHQHLHQDKSLRDVPNEHWTATN</sequence>
<name>A0A6V7UBV8_MELEN</name>
<protein>
    <submittedName>
        <fullName evidence="2">Uncharacterized protein</fullName>
    </submittedName>
</protein>
<comment type="caution">
    <text evidence="2">The sequence shown here is derived from an EMBL/GenBank/DDBJ whole genome shotgun (WGS) entry which is preliminary data.</text>
</comment>
<feature type="region of interest" description="Disordered" evidence="1">
    <location>
        <begin position="1"/>
        <end position="47"/>
    </location>
</feature>
<accession>A0A6V7UBV8</accession>
<organism evidence="2 3">
    <name type="scientific">Meloidogyne enterolobii</name>
    <name type="common">Root-knot nematode worm</name>
    <name type="synonym">Meloidogyne mayaguensis</name>
    <dbReference type="NCBI Taxonomy" id="390850"/>
    <lineage>
        <taxon>Eukaryota</taxon>
        <taxon>Metazoa</taxon>
        <taxon>Ecdysozoa</taxon>
        <taxon>Nematoda</taxon>
        <taxon>Chromadorea</taxon>
        <taxon>Rhabditida</taxon>
        <taxon>Tylenchina</taxon>
        <taxon>Tylenchomorpha</taxon>
        <taxon>Tylenchoidea</taxon>
        <taxon>Meloidogynidae</taxon>
        <taxon>Meloidogyninae</taxon>
        <taxon>Meloidogyne</taxon>
    </lineage>
</organism>
<dbReference type="AlphaFoldDB" id="A0A6V7UBV8"/>
<evidence type="ECO:0000313" key="3">
    <source>
        <dbReference type="Proteomes" id="UP000580250"/>
    </source>
</evidence>
<dbReference type="EMBL" id="CAJEWN010000049">
    <property type="protein sequence ID" value="CAD2152070.1"/>
    <property type="molecule type" value="Genomic_DNA"/>
</dbReference>
<dbReference type="Proteomes" id="UP000580250">
    <property type="component" value="Unassembled WGS sequence"/>
</dbReference>
<gene>
    <name evidence="2" type="ORF">MENT_LOCUS10635</name>
</gene>
<reference evidence="2 3" key="1">
    <citation type="submission" date="2020-08" db="EMBL/GenBank/DDBJ databases">
        <authorList>
            <person name="Koutsovoulos G."/>
            <person name="Danchin GJ E."/>
        </authorList>
    </citation>
    <scope>NUCLEOTIDE SEQUENCE [LARGE SCALE GENOMIC DNA]</scope>
</reference>
<evidence type="ECO:0000313" key="2">
    <source>
        <dbReference type="EMBL" id="CAD2152070.1"/>
    </source>
</evidence>